<comment type="caution">
    <text evidence="2">The sequence shown here is derived from an EMBL/GenBank/DDBJ whole genome shotgun (WGS) entry which is preliminary data.</text>
</comment>
<evidence type="ECO:0000313" key="3">
    <source>
        <dbReference type="Proteomes" id="UP001500979"/>
    </source>
</evidence>
<accession>A0ABN3VP00</accession>
<dbReference type="EMBL" id="BAAAUX010000039">
    <property type="protein sequence ID" value="GAA2819624.1"/>
    <property type="molecule type" value="Genomic_DNA"/>
</dbReference>
<sequence>MLRTMAKVLAPALLLAASVAAAPAAQAETPRTFRDCVGYAVDHGVHPELAYHACGAITFEHCYEIFRKEWVPASIAYHACKLREA</sequence>
<organism evidence="2 3">
    <name type="scientific">Saccharopolyspora taberi</name>
    <dbReference type="NCBI Taxonomy" id="60895"/>
    <lineage>
        <taxon>Bacteria</taxon>
        <taxon>Bacillati</taxon>
        <taxon>Actinomycetota</taxon>
        <taxon>Actinomycetes</taxon>
        <taxon>Pseudonocardiales</taxon>
        <taxon>Pseudonocardiaceae</taxon>
        <taxon>Saccharopolyspora</taxon>
    </lineage>
</organism>
<gene>
    <name evidence="2" type="ORF">GCM10010470_63630</name>
</gene>
<protein>
    <submittedName>
        <fullName evidence="2">Uncharacterized protein</fullName>
    </submittedName>
</protein>
<feature type="chain" id="PRO_5045397984" evidence="1">
    <location>
        <begin position="28"/>
        <end position="85"/>
    </location>
</feature>
<feature type="signal peptide" evidence="1">
    <location>
        <begin position="1"/>
        <end position="27"/>
    </location>
</feature>
<keyword evidence="1" id="KW-0732">Signal</keyword>
<proteinExistence type="predicted"/>
<dbReference type="Proteomes" id="UP001500979">
    <property type="component" value="Unassembled WGS sequence"/>
</dbReference>
<name>A0ABN3VP00_9PSEU</name>
<evidence type="ECO:0000256" key="1">
    <source>
        <dbReference type="SAM" id="SignalP"/>
    </source>
</evidence>
<keyword evidence="3" id="KW-1185">Reference proteome</keyword>
<reference evidence="2 3" key="1">
    <citation type="journal article" date="2019" name="Int. J. Syst. Evol. Microbiol.">
        <title>The Global Catalogue of Microorganisms (GCM) 10K type strain sequencing project: providing services to taxonomists for standard genome sequencing and annotation.</title>
        <authorList>
            <consortium name="The Broad Institute Genomics Platform"/>
            <consortium name="The Broad Institute Genome Sequencing Center for Infectious Disease"/>
            <person name="Wu L."/>
            <person name="Ma J."/>
        </authorList>
    </citation>
    <scope>NUCLEOTIDE SEQUENCE [LARGE SCALE GENOMIC DNA]</scope>
    <source>
        <strain evidence="2 3">JCM 9383</strain>
    </source>
</reference>
<evidence type="ECO:0000313" key="2">
    <source>
        <dbReference type="EMBL" id="GAA2819624.1"/>
    </source>
</evidence>